<evidence type="ECO:0000313" key="1">
    <source>
        <dbReference type="EMBL" id="CAG8720376.1"/>
    </source>
</evidence>
<reference evidence="1" key="1">
    <citation type="submission" date="2021-06" db="EMBL/GenBank/DDBJ databases">
        <authorList>
            <person name="Kallberg Y."/>
            <person name="Tangrot J."/>
            <person name="Rosling A."/>
        </authorList>
    </citation>
    <scope>NUCLEOTIDE SEQUENCE</scope>
    <source>
        <strain evidence="1">FL130A</strain>
    </source>
</reference>
<evidence type="ECO:0000313" key="2">
    <source>
        <dbReference type="Proteomes" id="UP000789508"/>
    </source>
</evidence>
<dbReference type="OrthoDB" id="2356201at2759"/>
<keyword evidence="2" id="KW-1185">Reference proteome</keyword>
<comment type="caution">
    <text evidence="1">The sequence shown here is derived from an EMBL/GenBank/DDBJ whole genome shotgun (WGS) entry which is preliminary data.</text>
</comment>
<name>A0A9N9I4R2_9GLOM</name>
<organism evidence="1 2">
    <name type="scientific">Ambispora leptoticha</name>
    <dbReference type="NCBI Taxonomy" id="144679"/>
    <lineage>
        <taxon>Eukaryota</taxon>
        <taxon>Fungi</taxon>
        <taxon>Fungi incertae sedis</taxon>
        <taxon>Mucoromycota</taxon>
        <taxon>Glomeromycotina</taxon>
        <taxon>Glomeromycetes</taxon>
        <taxon>Archaeosporales</taxon>
        <taxon>Ambisporaceae</taxon>
        <taxon>Ambispora</taxon>
    </lineage>
</organism>
<protein>
    <submittedName>
        <fullName evidence="1">10246_t:CDS:1</fullName>
    </submittedName>
</protein>
<gene>
    <name evidence="1" type="ORF">ALEPTO_LOCUS12242</name>
</gene>
<dbReference type="EMBL" id="CAJVPS010025983">
    <property type="protein sequence ID" value="CAG8720376.1"/>
    <property type="molecule type" value="Genomic_DNA"/>
</dbReference>
<dbReference type="Proteomes" id="UP000789508">
    <property type="component" value="Unassembled WGS sequence"/>
</dbReference>
<sequence>MVTSTLVNQQLLDLVSNLLNPIPQYVLGSLPAIATIGAAPMEDFFQKIMWLFRCLGSPFIGLFYTCNIPSDSTFIFWLPKRYFRKVERDGEGKTINNIPYRPVGHHALLLVLPEFNQRFGDELQENARVLQGLDECVANASVLERFSSLVAA</sequence>
<proteinExistence type="predicted"/>
<dbReference type="AlphaFoldDB" id="A0A9N9I4R2"/>
<feature type="non-terminal residue" evidence="1">
    <location>
        <position position="152"/>
    </location>
</feature>
<accession>A0A9N9I4R2</accession>